<feature type="active site" evidence="3">
    <location>
        <position position="201"/>
    </location>
</feature>
<comment type="similarity">
    <text evidence="1">Belongs to the HIBADH-related family. NP60 subfamily.</text>
</comment>
<dbReference type="STRING" id="985895.E4ZLR6"/>
<reference evidence="7" key="1">
    <citation type="journal article" date="2011" name="Nat. Commun.">
        <title>Effector diversification within compartments of the Leptosphaeria maculans genome affected by Repeat-Induced Point mutations.</title>
        <authorList>
            <person name="Rouxel T."/>
            <person name="Grandaubert J."/>
            <person name="Hane J.K."/>
            <person name="Hoede C."/>
            <person name="van de Wouw A.P."/>
            <person name="Couloux A."/>
            <person name="Dominguez V."/>
            <person name="Anthouard V."/>
            <person name="Bally P."/>
            <person name="Bourras S."/>
            <person name="Cozijnsen A.J."/>
            <person name="Ciuffetti L.M."/>
            <person name="Degrave A."/>
            <person name="Dilmaghani A."/>
            <person name="Duret L."/>
            <person name="Fudal I."/>
            <person name="Goodwin S.B."/>
            <person name="Gout L."/>
            <person name="Glaser N."/>
            <person name="Linglin J."/>
            <person name="Kema G.H.J."/>
            <person name="Lapalu N."/>
            <person name="Lawrence C.B."/>
            <person name="May K."/>
            <person name="Meyer M."/>
            <person name="Ollivier B."/>
            <person name="Poulain J."/>
            <person name="Schoch C.L."/>
            <person name="Simon A."/>
            <person name="Spatafora J.W."/>
            <person name="Stachowiak A."/>
            <person name="Turgeon B.G."/>
            <person name="Tyler B.M."/>
            <person name="Vincent D."/>
            <person name="Weissenbach J."/>
            <person name="Amselem J."/>
            <person name="Quesneville H."/>
            <person name="Oliver R.P."/>
            <person name="Wincker P."/>
            <person name="Balesdent M.-H."/>
            <person name="Howlett B.J."/>
        </authorList>
    </citation>
    <scope>NUCLEOTIDE SEQUENCE [LARGE SCALE GENOMIC DNA]</scope>
    <source>
        <strain evidence="7">JN3 / isolate v23.1.3 / race Av1-4-5-6-7-8</strain>
    </source>
</reference>
<evidence type="ECO:0000259" key="5">
    <source>
        <dbReference type="Pfam" id="PF03446"/>
    </source>
</evidence>
<dbReference type="Pfam" id="PF03446">
    <property type="entry name" value="NAD_binding_2"/>
    <property type="match status" value="2"/>
</dbReference>
<dbReference type="GO" id="GO:0016491">
    <property type="term" value="F:oxidoreductase activity"/>
    <property type="evidence" value="ECO:0007669"/>
    <property type="project" value="UniProtKB-KW"/>
</dbReference>
<dbReference type="InterPro" id="IPR051265">
    <property type="entry name" value="HIBADH-related_NP60_sf"/>
</dbReference>
<dbReference type="InterPro" id="IPR008927">
    <property type="entry name" value="6-PGluconate_DH-like_C_sf"/>
</dbReference>
<evidence type="ECO:0000256" key="4">
    <source>
        <dbReference type="SAM" id="SignalP"/>
    </source>
</evidence>
<proteinExistence type="inferred from homology"/>
<gene>
    <name evidence="6" type="ORF">LEMA_P054520.1</name>
</gene>
<dbReference type="InterPro" id="IPR015815">
    <property type="entry name" value="HIBADH-related"/>
</dbReference>
<dbReference type="InParanoid" id="E4ZLR6"/>
<organism evidence="7">
    <name type="scientific">Leptosphaeria maculans (strain JN3 / isolate v23.1.3 / race Av1-4-5-6-7-8)</name>
    <name type="common">Blackleg fungus</name>
    <name type="synonym">Phoma lingam</name>
    <dbReference type="NCBI Taxonomy" id="985895"/>
    <lineage>
        <taxon>Eukaryota</taxon>
        <taxon>Fungi</taxon>
        <taxon>Dikarya</taxon>
        <taxon>Ascomycota</taxon>
        <taxon>Pezizomycotina</taxon>
        <taxon>Dothideomycetes</taxon>
        <taxon>Pleosporomycetidae</taxon>
        <taxon>Pleosporales</taxon>
        <taxon>Pleosporineae</taxon>
        <taxon>Leptosphaeriaceae</taxon>
        <taxon>Plenodomus</taxon>
        <taxon>Plenodomus lingam/Leptosphaeria maculans species complex</taxon>
    </lineage>
</organism>
<dbReference type="Gene3D" id="1.10.1040.10">
    <property type="entry name" value="N-(1-d-carboxylethyl)-l-norvaline Dehydrogenase, domain 2"/>
    <property type="match status" value="1"/>
</dbReference>
<dbReference type="SUPFAM" id="SSF48179">
    <property type="entry name" value="6-phosphogluconate dehydrogenase C-terminal domain-like"/>
    <property type="match status" value="1"/>
</dbReference>
<dbReference type="InterPro" id="IPR013328">
    <property type="entry name" value="6PGD_dom2"/>
</dbReference>
<evidence type="ECO:0000313" key="7">
    <source>
        <dbReference type="Proteomes" id="UP000002668"/>
    </source>
</evidence>
<evidence type="ECO:0000313" key="6">
    <source>
        <dbReference type="EMBL" id="CBX92746.1"/>
    </source>
</evidence>
<dbReference type="GO" id="GO:0050661">
    <property type="term" value="F:NADP binding"/>
    <property type="evidence" value="ECO:0007669"/>
    <property type="project" value="InterPro"/>
</dbReference>
<dbReference type="eggNOG" id="KOG0409">
    <property type="taxonomic scope" value="Eukaryota"/>
</dbReference>
<evidence type="ECO:0000256" key="3">
    <source>
        <dbReference type="PIRSR" id="PIRSR000103-1"/>
    </source>
</evidence>
<keyword evidence="7" id="KW-1185">Reference proteome</keyword>
<keyword evidence="4" id="KW-0732">Signal</keyword>
<dbReference type="AlphaFoldDB" id="E4ZLR6"/>
<dbReference type="HOGENOM" id="CLU_035117_5_0_1"/>
<feature type="domain" description="6-phosphogluconate dehydrogenase NADP-binding" evidence="5">
    <location>
        <begin position="95"/>
        <end position="191"/>
    </location>
</feature>
<dbReference type="OrthoDB" id="435038at2759"/>
<feature type="chain" id="PRO_5003194292" evidence="4">
    <location>
        <begin position="23"/>
        <end position="344"/>
    </location>
</feature>
<name>E4ZLR6_LEPMJ</name>
<dbReference type="InterPro" id="IPR006115">
    <property type="entry name" value="6PGDH_NADP-bd"/>
</dbReference>
<dbReference type="PIRSF" id="PIRSF000103">
    <property type="entry name" value="HIBADH"/>
    <property type="match status" value="1"/>
</dbReference>
<dbReference type="VEuPathDB" id="FungiDB:LEMA_P054520.1"/>
<protein>
    <submittedName>
        <fullName evidence="6">Similar to 6-phosphogluconate dehydrogenase NAD-binding</fullName>
    </submittedName>
</protein>
<dbReference type="EMBL" id="FP929094">
    <property type="protein sequence ID" value="CBX92746.1"/>
    <property type="molecule type" value="Genomic_DNA"/>
</dbReference>
<feature type="signal peptide" evidence="4">
    <location>
        <begin position="1"/>
        <end position="22"/>
    </location>
</feature>
<dbReference type="Gene3D" id="3.40.50.720">
    <property type="entry name" value="NAD(P)-binding Rossmann-like Domain"/>
    <property type="match status" value="1"/>
</dbReference>
<feature type="domain" description="6-phosphogluconate dehydrogenase NADP-binding" evidence="5">
    <location>
        <begin position="9"/>
        <end position="78"/>
    </location>
</feature>
<evidence type="ECO:0000256" key="2">
    <source>
        <dbReference type="ARBA" id="ARBA00023002"/>
    </source>
</evidence>
<sequence>MASQGRPRLGWLGLGSMGLAMAINMQKHVNDNGLPPLNYWNRTLSKGEPLRANKARPCHSIKELIQMCDIIFISVPNAPLPLMRCKKKCNKRSQVSDDEALQTVIYSIIDSGPITSKIIVDNTTVHPSTTSSIHTQIHKHGASYIAAPVFGATPLAQAGGLLVAIAGPTQALETISPFLKGVIARAVIHVGTEPDSALLLKTTGNFITAGLMYLLSEAHTFAAKTGLPADVLEMLVEQNFGAYVHGVSRRLTSGSYFPPEGRAPSSGLELGIKDVGHGVGLATEKGMRLEIGELYLDAAREAKAYGDERGRRCDSSSVFGIVRRRAGLEFETDGVKNRDEGASG</sequence>
<dbReference type="InterPro" id="IPR036291">
    <property type="entry name" value="NAD(P)-bd_dom_sf"/>
</dbReference>
<keyword evidence="2" id="KW-0560">Oxidoreductase</keyword>
<dbReference type="Proteomes" id="UP000002668">
    <property type="component" value="Genome"/>
</dbReference>
<dbReference type="PANTHER" id="PTHR43580">
    <property type="entry name" value="OXIDOREDUCTASE GLYR1-RELATED"/>
    <property type="match status" value="1"/>
</dbReference>
<dbReference type="PANTHER" id="PTHR43580:SF8">
    <property type="entry name" value="6-PHOSPHOGLUCONATE DEHYDROGENASE NADP-BINDING DOMAIN-CONTAINING PROTEIN-RELATED"/>
    <property type="match status" value="1"/>
</dbReference>
<evidence type="ECO:0000256" key="1">
    <source>
        <dbReference type="ARBA" id="ARBA00007598"/>
    </source>
</evidence>
<dbReference type="OMA" id="AMATNIQ"/>
<accession>E4ZLR6</accession>
<dbReference type="SUPFAM" id="SSF51735">
    <property type="entry name" value="NAD(P)-binding Rossmann-fold domains"/>
    <property type="match status" value="1"/>
</dbReference>